<reference evidence="8 9" key="1">
    <citation type="journal article" date="2013" name="PLoS ONE">
        <title>Bacterial endosymbiosis in a chordate host: long-term co-evolution and conservation of secondary metabolism.</title>
        <authorList>
            <person name="Kwan J.C."/>
            <person name="Schmidt E.W."/>
        </authorList>
    </citation>
    <scope>NUCLEOTIDE SEQUENCE [LARGE SCALE GENOMIC DNA]</scope>
    <source>
        <strain evidence="9">L6</strain>
    </source>
</reference>
<dbReference type="STRING" id="1401685.P857_220"/>
<comment type="similarity">
    <text evidence="1 6 7">Belongs to the universal ribosomal protein uS8 family.</text>
</comment>
<dbReference type="InterPro" id="IPR000630">
    <property type="entry name" value="Ribosomal_uS8"/>
</dbReference>
<dbReference type="GO" id="GO:0019843">
    <property type="term" value="F:rRNA binding"/>
    <property type="evidence" value="ECO:0007669"/>
    <property type="project" value="UniProtKB-UniRule"/>
</dbReference>
<dbReference type="SUPFAM" id="SSF56047">
    <property type="entry name" value="Ribosomal protein S8"/>
    <property type="match status" value="1"/>
</dbReference>
<dbReference type="HAMAP" id="MF_01302_B">
    <property type="entry name" value="Ribosomal_uS8_B"/>
    <property type="match status" value="1"/>
</dbReference>
<dbReference type="NCBIfam" id="NF001109">
    <property type="entry name" value="PRK00136.1"/>
    <property type="match status" value="1"/>
</dbReference>
<sequence>MSMNSVLIDSLTRIRNAQRVRFKQVQLIHSNFVVGVLKVLNAEGFVGEFSLVKGDRGMTSILLDLNYYNGKPVIEKIEVFSKPGCRYYVGYQDIKRYYNGLGVLVLTTSKGIITDHIARSSKVGGELLFGIF</sequence>
<keyword evidence="6" id="KW-0694">RNA-binding</keyword>
<dbReference type="GO" id="GO:0005840">
    <property type="term" value="C:ribosome"/>
    <property type="evidence" value="ECO:0007669"/>
    <property type="project" value="UniProtKB-KW"/>
</dbReference>
<dbReference type="FunFam" id="3.30.1490.10:FF:000001">
    <property type="entry name" value="30S ribosomal protein S8"/>
    <property type="match status" value="1"/>
</dbReference>
<comment type="subunit">
    <text evidence="5 6">Part of the 30S ribosomal subunit. Contacts proteins S5 and S12.</text>
</comment>
<evidence type="ECO:0000313" key="9">
    <source>
        <dbReference type="Proteomes" id="UP000018951"/>
    </source>
</evidence>
<comment type="function">
    <text evidence="6">One of the primary rRNA binding proteins, it binds directly to 16S rRNA central domain where it helps coordinate assembly of the platform of the 30S subunit.</text>
</comment>
<evidence type="ECO:0000256" key="7">
    <source>
        <dbReference type="RuleBase" id="RU003660"/>
    </source>
</evidence>
<dbReference type="AlphaFoldDB" id="W2UYW8"/>
<dbReference type="EMBL" id="AXCJ01000005">
    <property type="protein sequence ID" value="ETO91311.1"/>
    <property type="molecule type" value="Genomic_DNA"/>
</dbReference>
<evidence type="ECO:0000256" key="5">
    <source>
        <dbReference type="ARBA" id="ARBA00046740"/>
    </source>
</evidence>
<dbReference type="PROSITE" id="PS00053">
    <property type="entry name" value="RIBOSOMAL_S8"/>
    <property type="match status" value="1"/>
</dbReference>
<dbReference type="Pfam" id="PF00410">
    <property type="entry name" value="Ribosomal_S8"/>
    <property type="match status" value="1"/>
</dbReference>
<name>W2UYW8_9RICK</name>
<dbReference type="GO" id="GO:0005737">
    <property type="term" value="C:cytoplasm"/>
    <property type="evidence" value="ECO:0007669"/>
    <property type="project" value="UniProtKB-ARBA"/>
</dbReference>
<evidence type="ECO:0000256" key="2">
    <source>
        <dbReference type="ARBA" id="ARBA00022980"/>
    </source>
</evidence>
<keyword evidence="2 6" id="KW-0689">Ribosomal protein</keyword>
<dbReference type="GO" id="GO:1990904">
    <property type="term" value="C:ribonucleoprotein complex"/>
    <property type="evidence" value="ECO:0007669"/>
    <property type="project" value="UniProtKB-KW"/>
</dbReference>
<keyword evidence="6" id="KW-0699">rRNA-binding</keyword>
<evidence type="ECO:0000256" key="6">
    <source>
        <dbReference type="HAMAP-Rule" id="MF_01302"/>
    </source>
</evidence>
<proteinExistence type="inferred from homology"/>
<accession>W2UYW8</accession>
<dbReference type="Proteomes" id="UP000018951">
    <property type="component" value="Unassembled WGS sequence"/>
</dbReference>
<keyword evidence="9" id="KW-1185">Reference proteome</keyword>
<dbReference type="InterPro" id="IPR047863">
    <property type="entry name" value="Ribosomal_uS8_CS"/>
</dbReference>
<comment type="caution">
    <text evidence="8">The sequence shown here is derived from an EMBL/GenBank/DDBJ whole genome shotgun (WGS) entry which is preliminary data.</text>
</comment>
<dbReference type="GO" id="GO:0003735">
    <property type="term" value="F:structural constituent of ribosome"/>
    <property type="evidence" value="ECO:0007669"/>
    <property type="project" value="InterPro"/>
</dbReference>
<evidence type="ECO:0000256" key="1">
    <source>
        <dbReference type="ARBA" id="ARBA00006471"/>
    </source>
</evidence>
<gene>
    <name evidence="6 8" type="primary">rpsH</name>
    <name evidence="8" type="ORF">P857_220</name>
</gene>
<evidence type="ECO:0000256" key="4">
    <source>
        <dbReference type="ARBA" id="ARBA00035258"/>
    </source>
</evidence>
<organism evidence="8 9">
    <name type="scientific">Candidatus Xenolissoclinum pacificiensis L6</name>
    <dbReference type="NCBI Taxonomy" id="1401685"/>
    <lineage>
        <taxon>Bacteria</taxon>
        <taxon>Pseudomonadati</taxon>
        <taxon>Pseudomonadota</taxon>
        <taxon>Alphaproteobacteria</taxon>
        <taxon>Rickettsiales</taxon>
        <taxon>Anaplasmataceae</taxon>
        <taxon>Candidatus Xenolissoclinum</taxon>
    </lineage>
</organism>
<dbReference type="PANTHER" id="PTHR11758">
    <property type="entry name" value="40S RIBOSOMAL PROTEIN S15A"/>
    <property type="match status" value="1"/>
</dbReference>
<dbReference type="Gene3D" id="3.30.1370.30">
    <property type="match status" value="1"/>
</dbReference>
<dbReference type="Gene3D" id="3.30.1490.10">
    <property type="match status" value="1"/>
</dbReference>
<protein>
    <recommendedName>
        <fullName evidence="4 6">Small ribosomal subunit protein uS8</fullName>
    </recommendedName>
</protein>
<evidence type="ECO:0000313" key="8">
    <source>
        <dbReference type="EMBL" id="ETO91311.1"/>
    </source>
</evidence>
<dbReference type="GO" id="GO:0006412">
    <property type="term" value="P:translation"/>
    <property type="evidence" value="ECO:0007669"/>
    <property type="project" value="UniProtKB-UniRule"/>
</dbReference>
<dbReference type="InterPro" id="IPR035987">
    <property type="entry name" value="Ribosomal_uS8_sf"/>
</dbReference>
<evidence type="ECO:0000256" key="3">
    <source>
        <dbReference type="ARBA" id="ARBA00023274"/>
    </source>
</evidence>
<keyword evidence="3 6" id="KW-0687">Ribonucleoprotein</keyword>